<protein>
    <submittedName>
        <fullName evidence="9">LTA synthase family protein</fullName>
    </submittedName>
</protein>
<dbReference type="EMBL" id="SSTJ01000002">
    <property type="protein sequence ID" value="THG38242.1"/>
    <property type="molecule type" value="Genomic_DNA"/>
</dbReference>
<feature type="transmembrane region" description="Helical" evidence="7">
    <location>
        <begin position="72"/>
        <end position="93"/>
    </location>
</feature>
<keyword evidence="3" id="KW-1003">Cell membrane</keyword>
<name>A0A4S4G6C1_9ACTN</name>
<evidence type="ECO:0000256" key="3">
    <source>
        <dbReference type="ARBA" id="ARBA00022475"/>
    </source>
</evidence>
<evidence type="ECO:0000313" key="9">
    <source>
        <dbReference type="EMBL" id="THG38242.1"/>
    </source>
</evidence>
<dbReference type="Gene3D" id="3.40.720.10">
    <property type="entry name" value="Alkaline Phosphatase, subunit A"/>
    <property type="match status" value="1"/>
</dbReference>
<organism evidence="9 10">
    <name type="scientific">Adlercreutzia caecimuris</name>
    <dbReference type="NCBI Taxonomy" id="671266"/>
    <lineage>
        <taxon>Bacteria</taxon>
        <taxon>Bacillati</taxon>
        <taxon>Actinomycetota</taxon>
        <taxon>Coriobacteriia</taxon>
        <taxon>Eggerthellales</taxon>
        <taxon>Eggerthellaceae</taxon>
        <taxon>Adlercreutzia</taxon>
    </lineage>
</organism>
<evidence type="ECO:0000256" key="1">
    <source>
        <dbReference type="ARBA" id="ARBA00004651"/>
    </source>
</evidence>
<feature type="domain" description="Sulfatase N-terminal" evidence="8">
    <location>
        <begin position="311"/>
        <end position="600"/>
    </location>
</feature>
<comment type="subcellular location">
    <subcellularLocation>
        <location evidence="1">Cell membrane</location>
        <topology evidence="1">Multi-pass membrane protein</topology>
    </subcellularLocation>
</comment>
<evidence type="ECO:0000259" key="8">
    <source>
        <dbReference type="Pfam" id="PF00884"/>
    </source>
</evidence>
<dbReference type="CDD" id="cd16015">
    <property type="entry name" value="LTA_synthase"/>
    <property type="match status" value="1"/>
</dbReference>
<evidence type="ECO:0000313" key="10">
    <source>
        <dbReference type="Proteomes" id="UP000308978"/>
    </source>
</evidence>
<evidence type="ECO:0000256" key="5">
    <source>
        <dbReference type="ARBA" id="ARBA00022989"/>
    </source>
</evidence>
<dbReference type="Pfam" id="PF00884">
    <property type="entry name" value="Sulfatase"/>
    <property type="match status" value="1"/>
</dbReference>
<comment type="caution">
    <text evidence="9">The sequence shown here is derived from an EMBL/GenBank/DDBJ whole genome shotgun (WGS) entry which is preliminary data.</text>
</comment>
<dbReference type="AlphaFoldDB" id="A0A4S4G6C1"/>
<dbReference type="Proteomes" id="UP000308978">
    <property type="component" value="Unassembled WGS sequence"/>
</dbReference>
<dbReference type="InterPro" id="IPR000917">
    <property type="entry name" value="Sulfatase_N"/>
</dbReference>
<keyword evidence="5 7" id="KW-1133">Transmembrane helix</keyword>
<accession>A0A4S4G6C1</accession>
<dbReference type="GO" id="GO:0005886">
    <property type="term" value="C:plasma membrane"/>
    <property type="evidence" value="ECO:0007669"/>
    <property type="project" value="UniProtKB-SubCell"/>
</dbReference>
<feature type="transmembrane region" description="Helical" evidence="7">
    <location>
        <begin position="130"/>
        <end position="148"/>
    </location>
</feature>
<feature type="transmembrane region" description="Helical" evidence="7">
    <location>
        <begin position="209"/>
        <end position="227"/>
    </location>
</feature>
<dbReference type="PANTHER" id="PTHR47371">
    <property type="entry name" value="LIPOTEICHOIC ACID SYNTHASE"/>
    <property type="match status" value="1"/>
</dbReference>
<sequence length="678" mass="73496">MRGVVARRGAASGVDGMLCNCNKPTEGFLLTESQKAVQVDGAGTATRDRCGGTGRAADVPARSRRGDIARTLVRLAFFAVAVALGFILLEVPWNDGLPAMEAKYVMPNLAVLALGGAIAFLIGQRTRASLAVFVGLCLLSGMANFFLIEFKGQPIVPADLFALSTAASVSSGYSLFLTPRLVACLASFAAFCVALALWCPKRPVTGPDVMVNCLCAVLLATAGVMQFDRVSIKKECAVKVDVWDVRGSYATQGTALCFLSRAQELVPKPPAGYSAEAVTDILEPFGARPADTAADREDSASNSAAGPHDDPNVIAIMNETFSDLSSYPGLAGTVAEPSFFREVAADALAAGDVYVSAMGGGTCNSEFEFLTGASMGNMGGGVYPYVLYDLEGTDNLASYFRALGYGTHAIHPAEASNWRRDRIYEQLGFDEFDDITTMEGADTFRDLVTDRATYARALEKIDEGEAPQFVFDVTIQNHGGYDTGLVPEADAVHLESDAVNDAEVDEFLACIKRSEADLRWLIDELNARNEPTVVVFFGDHQPGFADWLFERTYGHSVDDAPLAEVQQRWRTPYFIWANESARQQYGSRLTSIANGDATSLNYLGSLLAEAAGLPETPRMRYMEALRDKVPAVNLNGFMTPDGTWHWFKEKAATDEHKQAKRILKQYRIIQYDQLFGKQ</sequence>
<dbReference type="InterPro" id="IPR050448">
    <property type="entry name" value="OpgB/LTA_synthase_biosynth"/>
</dbReference>
<dbReference type="SUPFAM" id="SSF53649">
    <property type="entry name" value="Alkaline phosphatase-like"/>
    <property type="match status" value="1"/>
</dbReference>
<keyword evidence="6 7" id="KW-0472">Membrane</keyword>
<dbReference type="InterPro" id="IPR017850">
    <property type="entry name" value="Alkaline_phosphatase_core_sf"/>
</dbReference>
<feature type="transmembrane region" description="Helical" evidence="7">
    <location>
        <begin position="177"/>
        <end position="197"/>
    </location>
</feature>
<evidence type="ECO:0000256" key="4">
    <source>
        <dbReference type="ARBA" id="ARBA00022692"/>
    </source>
</evidence>
<feature type="transmembrane region" description="Helical" evidence="7">
    <location>
        <begin position="105"/>
        <end position="123"/>
    </location>
</feature>
<dbReference type="PANTHER" id="PTHR47371:SF3">
    <property type="entry name" value="PHOSPHOGLYCEROL TRANSFERASE I"/>
    <property type="match status" value="1"/>
</dbReference>
<comment type="pathway">
    <text evidence="2">Cell wall biogenesis; lipoteichoic acid biosynthesis.</text>
</comment>
<evidence type="ECO:0000256" key="2">
    <source>
        <dbReference type="ARBA" id="ARBA00004936"/>
    </source>
</evidence>
<reference evidence="9 10" key="1">
    <citation type="submission" date="2019-04" db="EMBL/GenBank/DDBJ databases">
        <title>Microbes associate with the intestines of laboratory mice.</title>
        <authorList>
            <person name="Navarre W."/>
            <person name="Wong E."/>
            <person name="Huang K.C."/>
            <person name="Tropini C."/>
            <person name="Ng K."/>
            <person name="Yu B."/>
        </authorList>
    </citation>
    <scope>NUCLEOTIDE SEQUENCE [LARGE SCALE GENOMIC DNA]</scope>
    <source>
        <strain evidence="9 10">NM80_B27</strain>
    </source>
</reference>
<evidence type="ECO:0000256" key="7">
    <source>
        <dbReference type="SAM" id="Phobius"/>
    </source>
</evidence>
<keyword evidence="4 7" id="KW-0812">Transmembrane</keyword>
<evidence type="ECO:0000256" key="6">
    <source>
        <dbReference type="ARBA" id="ARBA00023136"/>
    </source>
</evidence>
<proteinExistence type="predicted"/>
<gene>
    <name evidence="9" type="ORF">E5986_02110</name>
</gene>